<gene>
    <name evidence="1" type="ORF">M0R45_019836</name>
</gene>
<dbReference type="EMBL" id="JBEDUW010000004">
    <property type="protein sequence ID" value="KAK9932606.1"/>
    <property type="molecule type" value="Genomic_DNA"/>
</dbReference>
<proteinExistence type="predicted"/>
<comment type="caution">
    <text evidence="1">The sequence shown here is derived from an EMBL/GenBank/DDBJ whole genome shotgun (WGS) entry which is preliminary data.</text>
</comment>
<sequence length="325" mass="36092">MEEALDAAGALKLVMLKGPREGETLEYPPGSELRIGRLVRGQQLQPSKTPHLHPSPNHRLPLRQMAAPRPPLLHGTIVHHTNLRPDTPLELNDGDRIKIGEYTSIEVKIDHDHSRLRRNPRRGAAATKPGSVAKKNEVKAGLRNLRSWRIEGLAGRGKLGFLRSEQVVVPQVSSRLTRRSKDVGADSALAEIPENCSEEEDVPEEKDLGEIVVVDVKDDDDRGDQKYLGGIARAEVKDSGDDGEEGAVNVNDVDENGSGCGVKESKVGQELDSEKMTLDDWFDYVQVSWPKVVVHEIDKICDEMREKAKQVQEYIAQHQKEKVQG</sequence>
<dbReference type="Proteomes" id="UP001457282">
    <property type="component" value="Unassembled WGS sequence"/>
</dbReference>
<dbReference type="AlphaFoldDB" id="A0AAW1X924"/>
<evidence type="ECO:0000313" key="1">
    <source>
        <dbReference type="EMBL" id="KAK9932606.1"/>
    </source>
</evidence>
<protein>
    <submittedName>
        <fullName evidence="1">Uncharacterized protein</fullName>
    </submittedName>
</protein>
<name>A0AAW1X924_RUBAR</name>
<keyword evidence="2" id="KW-1185">Reference proteome</keyword>
<organism evidence="1 2">
    <name type="scientific">Rubus argutus</name>
    <name type="common">Southern blackberry</name>
    <dbReference type="NCBI Taxonomy" id="59490"/>
    <lineage>
        <taxon>Eukaryota</taxon>
        <taxon>Viridiplantae</taxon>
        <taxon>Streptophyta</taxon>
        <taxon>Embryophyta</taxon>
        <taxon>Tracheophyta</taxon>
        <taxon>Spermatophyta</taxon>
        <taxon>Magnoliopsida</taxon>
        <taxon>eudicotyledons</taxon>
        <taxon>Gunneridae</taxon>
        <taxon>Pentapetalae</taxon>
        <taxon>rosids</taxon>
        <taxon>fabids</taxon>
        <taxon>Rosales</taxon>
        <taxon>Rosaceae</taxon>
        <taxon>Rosoideae</taxon>
        <taxon>Rosoideae incertae sedis</taxon>
        <taxon>Rubus</taxon>
    </lineage>
</organism>
<accession>A0AAW1X924</accession>
<reference evidence="1 2" key="1">
    <citation type="journal article" date="2023" name="G3 (Bethesda)">
        <title>A chromosome-length genome assembly and annotation of blackberry (Rubus argutus, cv. 'Hillquist').</title>
        <authorList>
            <person name="Bruna T."/>
            <person name="Aryal R."/>
            <person name="Dudchenko O."/>
            <person name="Sargent D.J."/>
            <person name="Mead D."/>
            <person name="Buti M."/>
            <person name="Cavallini A."/>
            <person name="Hytonen T."/>
            <person name="Andres J."/>
            <person name="Pham M."/>
            <person name="Weisz D."/>
            <person name="Mascagni F."/>
            <person name="Usai G."/>
            <person name="Natali L."/>
            <person name="Bassil N."/>
            <person name="Fernandez G.E."/>
            <person name="Lomsadze A."/>
            <person name="Armour M."/>
            <person name="Olukolu B."/>
            <person name="Poorten T."/>
            <person name="Britton C."/>
            <person name="Davik J."/>
            <person name="Ashrafi H."/>
            <person name="Aiden E.L."/>
            <person name="Borodovsky M."/>
            <person name="Worthington M."/>
        </authorList>
    </citation>
    <scope>NUCLEOTIDE SEQUENCE [LARGE SCALE GENOMIC DNA]</scope>
    <source>
        <strain evidence="1">PI 553951</strain>
    </source>
</reference>
<dbReference type="Gene3D" id="2.60.200.20">
    <property type="match status" value="1"/>
</dbReference>
<evidence type="ECO:0000313" key="2">
    <source>
        <dbReference type="Proteomes" id="UP001457282"/>
    </source>
</evidence>